<sequence>MVQNFESWFIILGLDVGGCHAPDIIKVCGVKNVLPSSTNPTRPSVDDIFILMTYSKFWGDEYCKCIAILIVEKVRWCATFLNECQIAKKGCWETQKMRIASIEVPIMTIPRIRFQRVQILENNISYMSRNMTHVCLLRIVNFPAYAVRHLKWFITSELSAFLFTVGTDVTLMSNAQPNSRPDSERHAQEISPSEATEMLVQPHGSSNALLLAALPHIIQGFPVSCSSQHSEHLSNFCGFQLQSQRGQSVLPYLHYGDTRNVSSADLRVWGARAPYTSLKGAAGTLSVHDAATTHVGSTQVETQGD</sequence>
<dbReference type="Proteomes" id="UP001151760">
    <property type="component" value="Unassembled WGS sequence"/>
</dbReference>
<gene>
    <name evidence="2" type="ORF">Tco_1079481</name>
</gene>
<dbReference type="Gene3D" id="3.20.20.140">
    <property type="entry name" value="Metal-dependent hydrolases"/>
    <property type="match status" value="1"/>
</dbReference>
<evidence type="ECO:0000313" key="2">
    <source>
        <dbReference type="EMBL" id="GJT90636.1"/>
    </source>
</evidence>
<protein>
    <submittedName>
        <fullName evidence="2">Urease isoform X1</fullName>
    </submittedName>
</protein>
<keyword evidence="3" id="KW-1185">Reference proteome</keyword>
<proteinExistence type="predicted"/>
<accession>A0ABQ5HRY1</accession>
<evidence type="ECO:0000256" key="1">
    <source>
        <dbReference type="SAM" id="SignalP"/>
    </source>
</evidence>
<reference evidence="2" key="2">
    <citation type="submission" date="2022-01" db="EMBL/GenBank/DDBJ databases">
        <authorList>
            <person name="Yamashiro T."/>
            <person name="Shiraishi A."/>
            <person name="Satake H."/>
            <person name="Nakayama K."/>
        </authorList>
    </citation>
    <scope>NUCLEOTIDE SEQUENCE</scope>
</reference>
<feature type="chain" id="PRO_5046260485" evidence="1">
    <location>
        <begin position="22"/>
        <end position="305"/>
    </location>
</feature>
<keyword evidence="1" id="KW-0732">Signal</keyword>
<dbReference type="EMBL" id="BQNB010019940">
    <property type="protein sequence ID" value="GJT90636.1"/>
    <property type="molecule type" value="Genomic_DNA"/>
</dbReference>
<reference evidence="2" key="1">
    <citation type="journal article" date="2022" name="Int. J. Mol. Sci.">
        <title>Draft Genome of Tanacetum Coccineum: Genomic Comparison of Closely Related Tanacetum-Family Plants.</title>
        <authorList>
            <person name="Yamashiro T."/>
            <person name="Shiraishi A."/>
            <person name="Nakayama K."/>
            <person name="Satake H."/>
        </authorList>
    </citation>
    <scope>NUCLEOTIDE SEQUENCE</scope>
</reference>
<dbReference type="InterPro" id="IPR032466">
    <property type="entry name" value="Metal_Hydrolase"/>
</dbReference>
<name>A0ABQ5HRY1_9ASTR</name>
<comment type="caution">
    <text evidence="2">The sequence shown here is derived from an EMBL/GenBank/DDBJ whole genome shotgun (WGS) entry which is preliminary data.</text>
</comment>
<evidence type="ECO:0000313" key="3">
    <source>
        <dbReference type="Proteomes" id="UP001151760"/>
    </source>
</evidence>
<organism evidence="2 3">
    <name type="scientific">Tanacetum coccineum</name>
    <dbReference type="NCBI Taxonomy" id="301880"/>
    <lineage>
        <taxon>Eukaryota</taxon>
        <taxon>Viridiplantae</taxon>
        <taxon>Streptophyta</taxon>
        <taxon>Embryophyta</taxon>
        <taxon>Tracheophyta</taxon>
        <taxon>Spermatophyta</taxon>
        <taxon>Magnoliopsida</taxon>
        <taxon>eudicotyledons</taxon>
        <taxon>Gunneridae</taxon>
        <taxon>Pentapetalae</taxon>
        <taxon>asterids</taxon>
        <taxon>campanulids</taxon>
        <taxon>Asterales</taxon>
        <taxon>Asteraceae</taxon>
        <taxon>Asteroideae</taxon>
        <taxon>Anthemideae</taxon>
        <taxon>Anthemidinae</taxon>
        <taxon>Tanacetum</taxon>
    </lineage>
</organism>
<dbReference type="SUPFAM" id="SSF51556">
    <property type="entry name" value="Metallo-dependent hydrolases"/>
    <property type="match status" value="1"/>
</dbReference>
<feature type="signal peptide" evidence="1">
    <location>
        <begin position="1"/>
        <end position="21"/>
    </location>
</feature>